<reference evidence="2 3" key="1">
    <citation type="submission" date="2020-02" db="EMBL/GenBank/DDBJ databases">
        <title>Genome sequence of strain CCNWXJ40-4.</title>
        <authorList>
            <person name="Gao J."/>
            <person name="Sun J."/>
        </authorList>
    </citation>
    <scope>NUCLEOTIDE SEQUENCE [LARGE SCALE GENOMIC DNA]</scope>
    <source>
        <strain evidence="2 3">CCNWXJ 40-4</strain>
    </source>
</reference>
<dbReference type="InterPro" id="IPR025109">
    <property type="entry name" value="DUF4031"/>
</dbReference>
<feature type="domain" description="DUF4031" evidence="1">
    <location>
        <begin position="3"/>
        <end position="82"/>
    </location>
</feature>
<evidence type="ECO:0000259" key="1">
    <source>
        <dbReference type="Pfam" id="PF13223"/>
    </source>
</evidence>
<keyword evidence="3" id="KW-1185">Reference proteome</keyword>
<dbReference type="Pfam" id="PF13223">
    <property type="entry name" value="DUF4031"/>
    <property type="match status" value="1"/>
</dbReference>
<comment type="caution">
    <text evidence="2">The sequence shown here is derived from an EMBL/GenBank/DDBJ whole genome shotgun (WGS) entry which is preliminary data.</text>
</comment>
<dbReference type="EMBL" id="JAAKZF010000031">
    <property type="protein sequence ID" value="NGO53411.1"/>
    <property type="molecule type" value="Genomic_DNA"/>
</dbReference>
<dbReference type="AlphaFoldDB" id="A0A6G4WF80"/>
<gene>
    <name evidence="2" type="ORF">G6N73_19975</name>
</gene>
<protein>
    <submittedName>
        <fullName evidence="2">DUF4031 domain-containing protein</fullName>
    </submittedName>
</protein>
<name>A0A6G4WF80_9HYPH</name>
<accession>A0A6G4WF80</accession>
<proteinExistence type="predicted"/>
<sequence length="118" mass="13060">MAVYVDEAIWRFAGRRWCHLMADDLAELHAFAAKLGLHRSSYQGPPKTAAPHYDITAFERDRAVRLGAVACSRSEIVAVCRRVRVKNGKASAVIPAASAFPAIINQSQKFPEHRSNLT</sequence>
<organism evidence="2 3">
    <name type="scientific">Allomesorhizobium camelthorni</name>
    <dbReference type="NCBI Taxonomy" id="475069"/>
    <lineage>
        <taxon>Bacteria</taxon>
        <taxon>Pseudomonadati</taxon>
        <taxon>Pseudomonadota</taxon>
        <taxon>Alphaproteobacteria</taxon>
        <taxon>Hyphomicrobiales</taxon>
        <taxon>Phyllobacteriaceae</taxon>
        <taxon>Allomesorhizobium</taxon>
    </lineage>
</organism>
<dbReference type="Proteomes" id="UP001642900">
    <property type="component" value="Unassembled WGS sequence"/>
</dbReference>
<evidence type="ECO:0000313" key="3">
    <source>
        <dbReference type="Proteomes" id="UP001642900"/>
    </source>
</evidence>
<evidence type="ECO:0000313" key="2">
    <source>
        <dbReference type="EMBL" id="NGO53411.1"/>
    </source>
</evidence>